<protein>
    <recommendedName>
        <fullName evidence="2">ubiquitinyl hydrolase 1</fullName>
        <ecNumber evidence="2">3.4.19.12</ecNumber>
    </recommendedName>
</protein>
<feature type="domain" description="UCH repeated" evidence="9">
    <location>
        <begin position="427"/>
        <end position="482"/>
    </location>
</feature>
<dbReference type="Proteomes" id="UP000008181">
    <property type="component" value="Chromosome 3"/>
</dbReference>
<dbReference type="GO" id="GO:0016579">
    <property type="term" value="P:protein deubiquitination"/>
    <property type="evidence" value="ECO:0007669"/>
    <property type="project" value="InterPro"/>
</dbReference>
<dbReference type="InterPro" id="IPR038765">
    <property type="entry name" value="Papain-like_cys_pep_sf"/>
</dbReference>
<evidence type="ECO:0000313" key="11">
    <source>
        <dbReference type="Proteomes" id="UP000008181"/>
    </source>
</evidence>
<proteinExistence type="predicted"/>
<evidence type="ECO:0000256" key="2">
    <source>
        <dbReference type="ARBA" id="ARBA00012759"/>
    </source>
</evidence>
<dbReference type="KEGG" id="ttt:THITE_2117180"/>
<dbReference type="PANTHER" id="PTHR43982">
    <property type="entry name" value="UBIQUITIN CARBOXYL-TERMINAL HYDROLASE"/>
    <property type="match status" value="1"/>
</dbReference>
<sequence>MIQIAEPRVPGKGGRLASRLIQDWFAGRLAQNEQGDSGSVGLPTDCPSLRVFPPRPEAGPEHDLLIIQSQSYDDAHDPENQGRSLVCCMCRYCRYHFVFHIYPPAREDGMTHMQHHLRLKEFQRLPFASPPPSPPSTRRPQPCRFLYDCTVCGMVVCLDMSLPRLQSGWIELITDENRIREALRIAREQDPGRYGDISPEKENHYLTTALSTLNQYLKNILDDDGSGPRKRISCRNKTFLVQFGQDCDQMFRYLGFEQQHDPATGEWYWLPPVLPPQSGKTPLNSPRAFIEDVRSEVQSLLDDKPLPNGQPVVKPFSARDQLEKALGCDKTPRSAGPPSIDSSELQHFTTLGAPVGASDELLKFAYRRQVETDPEGAPSYLEALGTLSGRRAEELQMFVFGEQELLAEKDKQAVATATAADPETAAIERAYAHFALRRDCPEAPAYFINVYRNYREQSPAQKSDHRLALLTIGRDRHSEEIEYEVYMTDMELSEACRFLGVDAEWPLDNIAAMAQSVASEMDLKLVLMALDTIGRSRPADDPNRYAFDETVLMLRSGLPSSPLDSSATPTAEPSREVVDMELPVGLANLRNTCYLNSILQYFYSVNAVRDLAMNADLPALQPTEENLSNLLRATNSGGSDSSPTGSSLETGRAFVGHEFTRELSTLFRELDATGSSWITPRQRLANAALLRPEKLRPRSEGSETAPSSSNDAGPPLPPRTAHESSVPRVPDAPMTEPECCETASAASSQTLVNNAGEEGAAGATTEPRNAEKDAPTAADEAVAQTSASPKSNQPAQRGVRMSKLTVEELAVELDKPNVGSDQMDVDEVMGNAIDHLRAAFKVSRIGSSEAAPDPIQQAFFSTFIDNRKKIGDSEWNRSRRSDRWVTAYPAQSGTRDLYDALANSFDLEPLPGDLLSFTTIERPAPHFHICIQRSDGVRKNSNPITIPNVLYLDRFMHAADNQSVLSRERRRRWDITTRLNEISSSKSADGRPETAKADSRVAGHALKVGMQEDDLTEEEIDGFLIVGSSGVPAVDSSSSTAAAVNGTRGAEEVTPDSELKRLLVKYGLAEPAFARSGSAEPPPYNNTNSTKTTTLLPSDIDAFWERFAAEEDAERQRLTAERDRIFADAHNVAYLLHAVVCHAGARPTSSSRSSTPRASRTTWPTSGPTRSRTWSASRAATRPRRRRCPRVPSRPSRNGISLWSMRTGPDRPRPPSSTWRTWICRPTRSTTASEGLFRARKHMHGDIGELPIACSHMPSVGYSTTKRPVHQHTCFS</sequence>
<evidence type="ECO:0000256" key="4">
    <source>
        <dbReference type="ARBA" id="ARBA00022786"/>
    </source>
</evidence>
<dbReference type="InterPro" id="IPR044635">
    <property type="entry name" value="UBP14-like"/>
</dbReference>
<dbReference type="GeneID" id="11515955"/>
<feature type="compositionally biased region" description="Basic and acidic residues" evidence="7">
    <location>
        <begin position="691"/>
        <end position="701"/>
    </location>
</feature>
<dbReference type="GO" id="GO:0070628">
    <property type="term" value="F:proteasome binding"/>
    <property type="evidence" value="ECO:0007669"/>
    <property type="project" value="TreeGrafter"/>
</dbReference>
<dbReference type="EC" id="3.4.19.12" evidence="2"/>
<dbReference type="GO" id="GO:0061136">
    <property type="term" value="P:regulation of proteasomal protein catabolic process"/>
    <property type="evidence" value="ECO:0007669"/>
    <property type="project" value="TreeGrafter"/>
</dbReference>
<keyword evidence="4" id="KW-0833">Ubl conjugation pathway</keyword>
<feature type="compositionally biased region" description="Polar residues" evidence="7">
    <location>
        <begin position="783"/>
        <end position="795"/>
    </location>
</feature>
<dbReference type="PANTHER" id="PTHR43982:SF6">
    <property type="entry name" value="UBIQUITIN CARBOXYL-TERMINAL HYDROLASE 2-RELATED"/>
    <property type="match status" value="1"/>
</dbReference>
<feature type="domain" description="Peptidase C19 ubiquitin carboxyl-terminal hydrolase" evidence="8">
    <location>
        <begin position="584"/>
        <end position="1146"/>
    </location>
</feature>
<feature type="compositionally biased region" description="Low complexity" evidence="7">
    <location>
        <begin position="1146"/>
        <end position="1180"/>
    </location>
</feature>
<gene>
    <name evidence="10" type="ORF">THITE_2117180</name>
</gene>
<evidence type="ECO:0000259" key="9">
    <source>
        <dbReference type="Pfam" id="PF13446"/>
    </source>
</evidence>
<dbReference type="eggNOG" id="KOG1863">
    <property type="taxonomic scope" value="Eukaryota"/>
</dbReference>
<dbReference type="Gene3D" id="3.90.70.10">
    <property type="entry name" value="Cysteine proteinases"/>
    <property type="match status" value="2"/>
</dbReference>
<dbReference type="GO" id="GO:0043161">
    <property type="term" value="P:proteasome-mediated ubiquitin-dependent protein catabolic process"/>
    <property type="evidence" value="ECO:0007669"/>
    <property type="project" value="InterPro"/>
</dbReference>
<dbReference type="RefSeq" id="XP_003654299.1">
    <property type="nucleotide sequence ID" value="XM_003654251.1"/>
</dbReference>
<dbReference type="STRING" id="578455.G2R7Q4"/>
<organism evidence="10 11">
    <name type="scientific">Thermothielavioides terrestris (strain ATCC 38088 / NRRL 8126)</name>
    <name type="common">Thielavia terrestris</name>
    <dbReference type="NCBI Taxonomy" id="578455"/>
    <lineage>
        <taxon>Eukaryota</taxon>
        <taxon>Fungi</taxon>
        <taxon>Dikarya</taxon>
        <taxon>Ascomycota</taxon>
        <taxon>Pezizomycotina</taxon>
        <taxon>Sordariomycetes</taxon>
        <taxon>Sordariomycetidae</taxon>
        <taxon>Sordariales</taxon>
        <taxon>Chaetomiaceae</taxon>
        <taxon>Thermothielavioides</taxon>
        <taxon>Thermothielavioides terrestris</taxon>
    </lineage>
</organism>
<dbReference type="GO" id="GO:0004843">
    <property type="term" value="F:cysteine-type deubiquitinase activity"/>
    <property type="evidence" value="ECO:0007669"/>
    <property type="project" value="UniProtKB-EC"/>
</dbReference>
<feature type="compositionally biased region" description="Low complexity" evidence="7">
    <location>
        <begin position="755"/>
        <end position="766"/>
    </location>
</feature>
<dbReference type="Pfam" id="PF00443">
    <property type="entry name" value="UCH"/>
    <property type="match status" value="1"/>
</dbReference>
<comment type="catalytic activity">
    <reaction evidence="1">
        <text>Thiol-dependent hydrolysis of ester, thioester, amide, peptide and isopeptide bonds formed by the C-terminal Gly of ubiquitin (a 76-residue protein attached to proteins as an intracellular targeting signal).</text>
        <dbReference type="EC" id="3.4.19.12"/>
    </reaction>
</comment>
<feature type="region of interest" description="Disordered" evidence="7">
    <location>
        <begin position="33"/>
        <end position="53"/>
    </location>
</feature>
<feature type="compositionally biased region" description="Polar residues" evidence="7">
    <location>
        <begin position="702"/>
        <end position="711"/>
    </location>
</feature>
<dbReference type="OrthoDB" id="2420415at2759"/>
<evidence type="ECO:0000256" key="5">
    <source>
        <dbReference type="ARBA" id="ARBA00022801"/>
    </source>
</evidence>
<feature type="region of interest" description="Disordered" evidence="7">
    <location>
        <begin position="631"/>
        <end position="650"/>
    </location>
</feature>
<keyword evidence="3" id="KW-0645">Protease</keyword>
<dbReference type="AlphaFoldDB" id="G2R7Q4"/>
<feature type="compositionally biased region" description="Polar residues" evidence="7">
    <location>
        <begin position="744"/>
        <end position="753"/>
    </location>
</feature>
<evidence type="ECO:0000256" key="7">
    <source>
        <dbReference type="SAM" id="MobiDB-lite"/>
    </source>
</evidence>
<dbReference type="InterPro" id="IPR001394">
    <property type="entry name" value="Peptidase_C19_UCH"/>
</dbReference>
<evidence type="ECO:0000313" key="10">
    <source>
        <dbReference type="EMBL" id="AEO67963.1"/>
    </source>
</evidence>
<evidence type="ECO:0000259" key="8">
    <source>
        <dbReference type="Pfam" id="PF00443"/>
    </source>
</evidence>
<evidence type="ECO:0000256" key="6">
    <source>
        <dbReference type="ARBA" id="ARBA00022807"/>
    </source>
</evidence>
<reference evidence="10 11" key="1">
    <citation type="journal article" date="2011" name="Nat. Biotechnol.">
        <title>Comparative genomic analysis of the thermophilic biomass-degrading fungi Myceliophthora thermophila and Thielavia terrestris.</title>
        <authorList>
            <person name="Berka R.M."/>
            <person name="Grigoriev I.V."/>
            <person name="Otillar R."/>
            <person name="Salamov A."/>
            <person name="Grimwood J."/>
            <person name="Reid I."/>
            <person name="Ishmael N."/>
            <person name="John T."/>
            <person name="Darmond C."/>
            <person name="Moisan M.-C."/>
            <person name="Henrissat B."/>
            <person name="Coutinho P.M."/>
            <person name="Lombard V."/>
            <person name="Natvig D.O."/>
            <person name="Lindquist E."/>
            <person name="Schmutz J."/>
            <person name="Lucas S."/>
            <person name="Harris P."/>
            <person name="Powlowski J."/>
            <person name="Bellemare A."/>
            <person name="Taylor D."/>
            <person name="Butler G."/>
            <person name="de Vries R.P."/>
            <person name="Allijn I.E."/>
            <person name="van den Brink J."/>
            <person name="Ushinsky S."/>
            <person name="Storms R."/>
            <person name="Powell A.J."/>
            <person name="Paulsen I.T."/>
            <person name="Elbourne L.D.H."/>
            <person name="Baker S.E."/>
            <person name="Magnuson J."/>
            <person name="LaBoissiere S."/>
            <person name="Clutterbuck A.J."/>
            <person name="Martinez D."/>
            <person name="Wogulis M."/>
            <person name="de Leon A.L."/>
            <person name="Rey M.W."/>
            <person name="Tsang A."/>
        </authorList>
    </citation>
    <scope>NUCLEOTIDE SEQUENCE [LARGE SCALE GENOMIC DNA]</scope>
    <source>
        <strain evidence="11">ATCC 38088 / NRRL 8126</strain>
    </source>
</reference>
<dbReference type="Pfam" id="PF13446">
    <property type="entry name" value="RPT"/>
    <property type="match status" value="1"/>
</dbReference>
<accession>G2R7Q4</accession>
<dbReference type="InterPro" id="IPR025305">
    <property type="entry name" value="UCH_repeat_domain"/>
</dbReference>
<feature type="region of interest" description="Disordered" evidence="7">
    <location>
        <begin position="688"/>
        <end position="800"/>
    </location>
</feature>
<name>G2R7Q4_THETT</name>
<feature type="region of interest" description="Disordered" evidence="7">
    <location>
        <begin position="1146"/>
        <end position="1219"/>
    </location>
</feature>
<dbReference type="HOGENOM" id="CLU_003155_0_1_1"/>
<dbReference type="SUPFAM" id="SSF54001">
    <property type="entry name" value="Cysteine proteinases"/>
    <property type="match status" value="1"/>
</dbReference>
<keyword evidence="5" id="KW-0378">Hydrolase</keyword>
<feature type="compositionally biased region" description="Low complexity" evidence="7">
    <location>
        <begin position="636"/>
        <end position="647"/>
    </location>
</feature>
<evidence type="ECO:0000256" key="1">
    <source>
        <dbReference type="ARBA" id="ARBA00000707"/>
    </source>
</evidence>
<evidence type="ECO:0000256" key="3">
    <source>
        <dbReference type="ARBA" id="ARBA00022670"/>
    </source>
</evidence>
<keyword evidence="11" id="KW-1185">Reference proteome</keyword>
<dbReference type="EMBL" id="CP003011">
    <property type="protein sequence ID" value="AEO67963.1"/>
    <property type="molecule type" value="Genomic_DNA"/>
</dbReference>
<keyword evidence="6" id="KW-0788">Thiol protease</keyword>